<sequence length="460" mass="52501">MYLEPLRVLRKVSLGVPTPYIYHVYRLWSSSPPCRAKKLPTYYKPSVISRNQIDALVGSNPSNYYITADLAGTLRRLGFQSVHTVVKLVNQHRRELQQNKCAPNAAVRMAATSQQWQRVYKSTLNSLEAKLLQDPNILRQIFHAFGKADLHFQNIKKMAHPGIYALQVAFDNGDEDAAIDTALAEVKSSGGLRQKTYDYIKKMALARADWRAMTIYLWHMLQSAQKKQVTEENYLLAKDLYDMLEPSQKQDRTLPFLRSFELPWKLLHDAADHYLYHLEEGAESDAVQEDLDMALREGVSKWSDPRAAEMILNQLGEVEKHSPRWISLITQSAMGGNSDSCFALAMYHLEKDGWYPKPSATKAKSWIGVEWLALSAALSTSDARKMVRRYLALAHILRENGHGKEGYAWLPTAKANVFDAGLDPNLEMVKYLDGFQQHWFDDKVIVTTSHEFIQPAEDNR</sequence>
<dbReference type="EMBL" id="JAJGCB010000008">
    <property type="protein sequence ID" value="KAJ8991498.1"/>
    <property type="molecule type" value="Genomic_DNA"/>
</dbReference>
<gene>
    <name evidence="1" type="ORF">HRR80_004830</name>
</gene>
<accession>A0AAN6IV98</accession>
<name>A0AAN6IV98_EXODE</name>
<comment type="caution">
    <text evidence="1">The sequence shown here is derived from an EMBL/GenBank/DDBJ whole genome shotgun (WGS) entry which is preliminary data.</text>
</comment>
<evidence type="ECO:0000313" key="2">
    <source>
        <dbReference type="Proteomes" id="UP001161757"/>
    </source>
</evidence>
<dbReference type="Proteomes" id="UP001161757">
    <property type="component" value="Unassembled WGS sequence"/>
</dbReference>
<organism evidence="1 2">
    <name type="scientific">Exophiala dermatitidis</name>
    <name type="common">Black yeast-like fungus</name>
    <name type="synonym">Wangiella dermatitidis</name>
    <dbReference type="NCBI Taxonomy" id="5970"/>
    <lineage>
        <taxon>Eukaryota</taxon>
        <taxon>Fungi</taxon>
        <taxon>Dikarya</taxon>
        <taxon>Ascomycota</taxon>
        <taxon>Pezizomycotina</taxon>
        <taxon>Eurotiomycetes</taxon>
        <taxon>Chaetothyriomycetidae</taxon>
        <taxon>Chaetothyriales</taxon>
        <taxon>Herpotrichiellaceae</taxon>
        <taxon>Exophiala</taxon>
    </lineage>
</organism>
<protein>
    <submittedName>
        <fullName evidence="1">Uncharacterized protein</fullName>
    </submittedName>
</protein>
<evidence type="ECO:0000313" key="1">
    <source>
        <dbReference type="EMBL" id="KAJ8991498.1"/>
    </source>
</evidence>
<dbReference type="AlphaFoldDB" id="A0AAN6IV98"/>
<reference evidence="1" key="1">
    <citation type="submission" date="2023-01" db="EMBL/GenBank/DDBJ databases">
        <title>Exophiala dermititidis isolated from Cystic Fibrosis Patient.</title>
        <authorList>
            <person name="Kurbessoian T."/>
            <person name="Crocker A."/>
            <person name="Murante D."/>
            <person name="Hogan D.A."/>
            <person name="Stajich J.E."/>
        </authorList>
    </citation>
    <scope>NUCLEOTIDE SEQUENCE</scope>
    <source>
        <strain evidence="1">Ex8</strain>
    </source>
</reference>
<proteinExistence type="predicted"/>